<evidence type="ECO:0000256" key="1">
    <source>
        <dbReference type="ARBA" id="ARBA00023015"/>
    </source>
</evidence>
<dbReference type="SUPFAM" id="SSF48498">
    <property type="entry name" value="Tetracyclin repressor-like, C-terminal domain"/>
    <property type="match status" value="1"/>
</dbReference>
<dbReference type="InterPro" id="IPR001647">
    <property type="entry name" value="HTH_TetR"/>
</dbReference>
<evidence type="ECO:0000256" key="3">
    <source>
        <dbReference type="ARBA" id="ARBA00023163"/>
    </source>
</evidence>
<feature type="domain" description="HTH tetR-type" evidence="6">
    <location>
        <begin position="39"/>
        <end position="99"/>
    </location>
</feature>
<dbReference type="Gene3D" id="1.10.10.60">
    <property type="entry name" value="Homeodomain-like"/>
    <property type="match status" value="1"/>
</dbReference>
<dbReference type="InterPro" id="IPR009057">
    <property type="entry name" value="Homeodomain-like_sf"/>
</dbReference>
<dbReference type="Pfam" id="PF00440">
    <property type="entry name" value="TetR_N"/>
    <property type="match status" value="1"/>
</dbReference>
<dbReference type="RefSeq" id="WP_086846081.1">
    <property type="nucleotide sequence ID" value="NZ_BAAASE010000010.1"/>
</dbReference>
<dbReference type="PANTHER" id="PTHR30055">
    <property type="entry name" value="HTH-TYPE TRANSCRIPTIONAL REGULATOR RUTR"/>
    <property type="match status" value="1"/>
</dbReference>
<organism evidence="7 8">
    <name type="scientific">Streptomyces coeruleofuscus</name>
    <dbReference type="NCBI Taxonomy" id="66879"/>
    <lineage>
        <taxon>Bacteria</taxon>
        <taxon>Bacillati</taxon>
        <taxon>Actinomycetota</taxon>
        <taxon>Actinomycetes</taxon>
        <taxon>Kitasatosporales</taxon>
        <taxon>Streptomycetaceae</taxon>
        <taxon>Streptomyces</taxon>
    </lineage>
</organism>
<feature type="DNA-binding region" description="H-T-H motif" evidence="4">
    <location>
        <begin position="62"/>
        <end position="81"/>
    </location>
</feature>
<keyword evidence="3" id="KW-0804">Transcription</keyword>
<dbReference type="PRINTS" id="PR00455">
    <property type="entry name" value="HTHTETR"/>
</dbReference>
<dbReference type="InterPro" id="IPR050109">
    <property type="entry name" value="HTH-type_TetR-like_transc_reg"/>
</dbReference>
<gene>
    <name evidence="7" type="ORF">GCM10010255_66220</name>
</gene>
<keyword evidence="1" id="KW-0805">Transcription regulation</keyword>
<dbReference type="Gene3D" id="1.10.357.10">
    <property type="entry name" value="Tetracycline Repressor, domain 2"/>
    <property type="match status" value="1"/>
</dbReference>
<name>A0ABN3J0M2_9ACTN</name>
<dbReference type="PROSITE" id="PS50977">
    <property type="entry name" value="HTH_TETR_2"/>
    <property type="match status" value="1"/>
</dbReference>
<evidence type="ECO:0000259" key="6">
    <source>
        <dbReference type="PROSITE" id="PS50977"/>
    </source>
</evidence>
<reference evidence="7 8" key="1">
    <citation type="journal article" date="2019" name="Int. J. Syst. Evol. Microbiol.">
        <title>The Global Catalogue of Microorganisms (GCM) 10K type strain sequencing project: providing services to taxonomists for standard genome sequencing and annotation.</title>
        <authorList>
            <consortium name="The Broad Institute Genomics Platform"/>
            <consortium name="The Broad Institute Genome Sequencing Center for Infectious Disease"/>
            <person name="Wu L."/>
            <person name="Ma J."/>
        </authorList>
    </citation>
    <scope>NUCLEOTIDE SEQUENCE [LARGE SCALE GENOMIC DNA]</scope>
    <source>
        <strain evidence="7 8">JCM 4358</strain>
    </source>
</reference>
<keyword evidence="8" id="KW-1185">Reference proteome</keyword>
<keyword evidence="2 4" id="KW-0238">DNA-binding</keyword>
<evidence type="ECO:0000313" key="8">
    <source>
        <dbReference type="Proteomes" id="UP001499986"/>
    </source>
</evidence>
<dbReference type="PANTHER" id="PTHR30055:SF234">
    <property type="entry name" value="HTH-TYPE TRANSCRIPTIONAL REGULATOR BETI"/>
    <property type="match status" value="1"/>
</dbReference>
<dbReference type="InterPro" id="IPR036271">
    <property type="entry name" value="Tet_transcr_reg_TetR-rel_C_sf"/>
</dbReference>
<dbReference type="Pfam" id="PF17932">
    <property type="entry name" value="TetR_C_24"/>
    <property type="match status" value="1"/>
</dbReference>
<feature type="region of interest" description="Disordered" evidence="5">
    <location>
        <begin position="1"/>
        <end position="42"/>
    </location>
</feature>
<evidence type="ECO:0000313" key="7">
    <source>
        <dbReference type="EMBL" id="GAA2417721.1"/>
    </source>
</evidence>
<evidence type="ECO:0000256" key="5">
    <source>
        <dbReference type="SAM" id="MobiDB-lite"/>
    </source>
</evidence>
<feature type="compositionally biased region" description="Low complexity" evidence="5">
    <location>
        <begin position="1"/>
        <end position="29"/>
    </location>
</feature>
<evidence type="ECO:0000256" key="2">
    <source>
        <dbReference type="ARBA" id="ARBA00023125"/>
    </source>
</evidence>
<sequence length="232" mass="25199">MDATSGKAAGKSGKAAGKSGKAAGKSGKATDNGPSGPRGNGRDAIMDAARDVFAERGYFGASIRDIAKRADMSLSALYYYYSGKAELFHALIEDSLDDYFRHCEKELAQAGDDPAARLAALVRVTVAYRVRRQVESLLTLQELRYLEPEYRNPIIERRHAVSGLFQKAMDDGMAAGVFRTPHPDDARRAIMAMCNAVAQWYDPSGDLGTAELCDRYVRLAFAMVGHGEAPAR</sequence>
<accession>A0ABN3J0M2</accession>
<proteinExistence type="predicted"/>
<dbReference type="Proteomes" id="UP001499986">
    <property type="component" value="Unassembled WGS sequence"/>
</dbReference>
<dbReference type="SUPFAM" id="SSF46689">
    <property type="entry name" value="Homeodomain-like"/>
    <property type="match status" value="1"/>
</dbReference>
<dbReference type="EMBL" id="BAAASE010000010">
    <property type="protein sequence ID" value="GAA2417721.1"/>
    <property type="molecule type" value="Genomic_DNA"/>
</dbReference>
<comment type="caution">
    <text evidence="7">The sequence shown here is derived from an EMBL/GenBank/DDBJ whole genome shotgun (WGS) entry which is preliminary data.</text>
</comment>
<dbReference type="InterPro" id="IPR041490">
    <property type="entry name" value="KstR2_TetR_C"/>
</dbReference>
<evidence type="ECO:0000256" key="4">
    <source>
        <dbReference type="PROSITE-ProRule" id="PRU00335"/>
    </source>
</evidence>
<protein>
    <submittedName>
        <fullName evidence="7">TetR/AcrR family transcriptional regulator</fullName>
    </submittedName>
</protein>